<feature type="binding site" evidence="3">
    <location>
        <position position="295"/>
    </location>
    <ligand>
        <name>Zn(2+)</name>
        <dbReference type="ChEBI" id="CHEBI:29105"/>
    </ligand>
</feature>
<evidence type="ECO:0000313" key="6">
    <source>
        <dbReference type="Proteomes" id="UP000305888"/>
    </source>
</evidence>
<geneLocation type="plasmid" evidence="6">
    <name>pd4m1a</name>
</geneLocation>
<proteinExistence type="predicted"/>
<accession>A0A5B8FJ72</accession>
<keyword evidence="3" id="KW-0479">Metal-binding</keyword>
<sequence length="318" mass="35160">MTHHDIPPRSPGLTWLTEGGIETEIMYKWGYDLPRFAMFPLLEDPKAAETIRGMYRRYLDVAARYGMAALIGGFDYRASADWGALLGYSPESLAEANIGAIDFLRQMAREYKGQIADARLVGYLGPRGDAYSLNRTMTEAEAEEYHAAQLATLKRAGADLAWAVTFNNPAEARGVTRAARALDMPLALSFSLGSDSRLATGASLQETIEAIERDSDAYPAFYALNCSHPLEFEPALTPGGWQDRLRCIRPNAAKMDKIALCKLGHLEEGDPEELGRQMADVARRFPKMDIWGGCCGTCETHLDQIATRLKEVRMEEAA</sequence>
<dbReference type="EMBL" id="CP040819">
    <property type="protein sequence ID" value="QDL94117.1"/>
    <property type="molecule type" value="Genomic_DNA"/>
</dbReference>
<dbReference type="AlphaFoldDB" id="A0A5B8FJ72"/>
<evidence type="ECO:0000256" key="3">
    <source>
        <dbReference type="PROSITE-ProRule" id="PRU00333"/>
    </source>
</evidence>
<dbReference type="GO" id="GO:0032259">
    <property type="term" value="P:methylation"/>
    <property type="evidence" value="ECO:0007669"/>
    <property type="project" value="UniProtKB-KW"/>
</dbReference>
<dbReference type="PROSITE" id="PS50970">
    <property type="entry name" value="HCY"/>
    <property type="match status" value="1"/>
</dbReference>
<name>A0A5B8FJ72_9RHOB</name>
<dbReference type="SUPFAM" id="SSF82282">
    <property type="entry name" value="Homocysteine S-methyltransferase"/>
    <property type="match status" value="1"/>
</dbReference>
<dbReference type="PANTHER" id="PTHR11103">
    <property type="entry name" value="SLR1189 PROTEIN"/>
    <property type="match status" value="1"/>
</dbReference>
<keyword evidence="1 3" id="KW-0489">Methyltransferase</keyword>
<dbReference type="Proteomes" id="UP000305888">
    <property type="component" value="Plasmid pD4M1A"/>
</dbReference>
<feature type="binding site" evidence="3">
    <location>
        <position position="226"/>
    </location>
    <ligand>
        <name>Zn(2+)</name>
        <dbReference type="ChEBI" id="CHEBI:29105"/>
    </ligand>
</feature>
<keyword evidence="3" id="KW-0862">Zinc</keyword>
<gene>
    <name evidence="5" type="ORF">FDP22_19870</name>
</gene>
<keyword evidence="2 3" id="KW-0808">Transferase</keyword>
<dbReference type="GO" id="GO:0008168">
    <property type="term" value="F:methyltransferase activity"/>
    <property type="evidence" value="ECO:0007669"/>
    <property type="project" value="UniProtKB-UniRule"/>
</dbReference>
<reference evidence="5 6" key="1">
    <citation type="submission" date="2019-06" db="EMBL/GenBank/DDBJ databases">
        <title>Genome sequence of Rhodobacteraceae bacterium D4M1.</title>
        <authorList>
            <person name="Cao J."/>
        </authorList>
    </citation>
    <scope>NUCLEOTIDE SEQUENCE [LARGE SCALE GENOMIC DNA]</scope>
    <source>
        <strain evidence="5 6">D4M1</strain>
        <plasmid evidence="6">pd4m1a</plasmid>
    </source>
</reference>
<feature type="domain" description="Hcy-binding" evidence="4">
    <location>
        <begin position="3"/>
        <end position="309"/>
    </location>
</feature>
<dbReference type="Gene3D" id="3.20.20.330">
    <property type="entry name" value="Homocysteine-binding-like domain"/>
    <property type="match status" value="1"/>
</dbReference>
<dbReference type="PANTHER" id="PTHR11103:SF18">
    <property type="entry name" value="SLR1189 PROTEIN"/>
    <property type="match status" value="1"/>
</dbReference>
<evidence type="ECO:0000256" key="1">
    <source>
        <dbReference type="ARBA" id="ARBA00022603"/>
    </source>
</evidence>
<feature type="binding site" evidence="3">
    <location>
        <position position="294"/>
    </location>
    <ligand>
        <name>Zn(2+)</name>
        <dbReference type="ChEBI" id="CHEBI:29105"/>
    </ligand>
</feature>
<protein>
    <submittedName>
        <fullName evidence="5">Homocysteine S-methyltransferase family protein</fullName>
    </submittedName>
</protein>
<comment type="cofactor">
    <cofactor evidence="3">
        <name>Zn(2+)</name>
        <dbReference type="ChEBI" id="CHEBI:29105"/>
    </cofactor>
</comment>
<dbReference type="InterPro" id="IPR036589">
    <property type="entry name" value="HCY_dom_sf"/>
</dbReference>
<dbReference type="GO" id="GO:0046872">
    <property type="term" value="F:metal ion binding"/>
    <property type="evidence" value="ECO:0007669"/>
    <property type="project" value="UniProtKB-KW"/>
</dbReference>
<dbReference type="InterPro" id="IPR003726">
    <property type="entry name" value="HCY_dom"/>
</dbReference>
<dbReference type="RefSeq" id="WP_138577919.1">
    <property type="nucleotide sequence ID" value="NZ_CP040819.1"/>
</dbReference>
<organism evidence="5 6">
    <name type="scientific">Paroceanicella profunda</name>
    <dbReference type="NCBI Taxonomy" id="2579971"/>
    <lineage>
        <taxon>Bacteria</taxon>
        <taxon>Pseudomonadati</taxon>
        <taxon>Pseudomonadota</taxon>
        <taxon>Alphaproteobacteria</taxon>
        <taxon>Rhodobacterales</taxon>
        <taxon>Paracoccaceae</taxon>
        <taxon>Paroceanicella</taxon>
    </lineage>
</organism>
<dbReference type="Pfam" id="PF02574">
    <property type="entry name" value="S-methyl_trans"/>
    <property type="match status" value="1"/>
</dbReference>
<dbReference type="OrthoDB" id="9803687at2"/>
<evidence type="ECO:0000313" key="5">
    <source>
        <dbReference type="EMBL" id="QDL94117.1"/>
    </source>
</evidence>
<dbReference type="KEGG" id="ppru:FDP22_19870"/>
<evidence type="ECO:0000256" key="2">
    <source>
        <dbReference type="ARBA" id="ARBA00022679"/>
    </source>
</evidence>
<keyword evidence="5" id="KW-0614">Plasmid</keyword>
<keyword evidence="6" id="KW-1185">Reference proteome</keyword>
<evidence type="ECO:0000259" key="4">
    <source>
        <dbReference type="PROSITE" id="PS50970"/>
    </source>
</evidence>